<protein>
    <submittedName>
        <fullName evidence="2">Uncharacterized protein</fullName>
    </submittedName>
</protein>
<accession>A0A392P3R9</accession>
<feature type="transmembrane region" description="Helical" evidence="1">
    <location>
        <begin position="104"/>
        <end position="131"/>
    </location>
</feature>
<evidence type="ECO:0000313" key="2">
    <source>
        <dbReference type="EMBL" id="MCI06069.1"/>
    </source>
</evidence>
<feature type="non-terminal residue" evidence="2">
    <location>
        <position position="1"/>
    </location>
</feature>
<keyword evidence="1" id="KW-0812">Transmembrane</keyword>
<keyword evidence="1" id="KW-0472">Membrane</keyword>
<dbReference type="EMBL" id="LXQA010060608">
    <property type="protein sequence ID" value="MCI06069.1"/>
    <property type="molecule type" value="Genomic_DNA"/>
</dbReference>
<name>A0A392P3R9_9FABA</name>
<feature type="transmembrane region" description="Helical" evidence="1">
    <location>
        <begin position="70"/>
        <end position="92"/>
    </location>
</feature>
<evidence type="ECO:0000313" key="3">
    <source>
        <dbReference type="Proteomes" id="UP000265520"/>
    </source>
</evidence>
<organism evidence="2 3">
    <name type="scientific">Trifolium medium</name>
    <dbReference type="NCBI Taxonomy" id="97028"/>
    <lineage>
        <taxon>Eukaryota</taxon>
        <taxon>Viridiplantae</taxon>
        <taxon>Streptophyta</taxon>
        <taxon>Embryophyta</taxon>
        <taxon>Tracheophyta</taxon>
        <taxon>Spermatophyta</taxon>
        <taxon>Magnoliopsida</taxon>
        <taxon>eudicotyledons</taxon>
        <taxon>Gunneridae</taxon>
        <taxon>Pentapetalae</taxon>
        <taxon>rosids</taxon>
        <taxon>fabids</taxon>
        <taxon>Fabales</taxon>
        <taxon>Fabaceae</taxon>
        <taxon>Papilionoideae</taxon>
        <taxon>50 kb inversion clade</taxon>
        <taxon>NPAAA clade</taxon>
        <taxon>Hologalegina</taxon>
        <taxon>IRL clade</taxon>
        <taxon>Trifolieae</taxon>
        <taxon>Trifolium</taxon>
    </lineage>
</organism>
<dbReference type="AlphaFoldDB" id="A0A392P3R9"/>
<evidence type="ECO:0000256" key="1">
    <source>
        <dbReference type="SAM" id="Phobius"/>
    </source>
</evidence>
<sequence length="146" mass="16373">ATNVWWCDRSRAVVTPPPSTPFGVVKRVGWLHCRHVGFSLEISGTAYIFGSGCIYFIWPGSCGYGLRSATLAIYDVVIVMFVSDFVVLRVFPFGSRLWLMLRDLVVLHQIVLLLLTLWFRFGIGVVVLVVADATRFSVPVGFGFLW</sequence>
<dbReference type="Proteomes" id="UP000265520">
    <property type="component" value="Unassembled WGS sequence"/>
</dbReference>
<comment type="caution">
    <text evidence="2">The sequence shown here is derived from an EMBL/GenBank/DDBJ whole genome shotgun (WGS) entry which is preliminary data.</text>
</comment>
<keyword evidence="1" id="KW-1133">Transmembrane helix</keyword>
<reference evidence="2 3" key="1">
    <citation type="journal article" date="2018" name="Front. Plant Sci.">
        <title>Red Clover (Trifolium pratense) and Zigzag Clover (T. medium) - A Picture of Genomic Similarities and Differences.</title>
        <authorList>
            <person name="Dluhosova J."/>
            <person name="Istvanek J."/>
            <person name="Nedelnik J."/>
            <person name="Repkova J."/>
        </authorList>
    </citation>
    <scope>NUCLEOTIDE SEQUENCE [LARGE SCALE GENOMIC DNA]</scope>
    <source>
        <strain evidence="3">cv. 10/8</strain>
        <tissue evidence="2">Leaf</tissue>
    </source>
</reference>
<proteinExistence type="predicted"/>
<keyword evidence="3" id="KW-1185">Reference proteome</keyword>
<feature type="transmembrane region" description="Helical" evidence="1">
    <location>
        <begin position="36"/>
        <end position="58"/>
    </location>
</feature>